<evidence type="ECO:0000313" key="10">
    <source>
        <dbReference type="EMBL" id="KAK5782035.1"/>
    </source>
</evidence>
<keyword evidence="5 9" id="KW-0999">Mitochondrion inner membrane</keyword>
<organism evidence="10 11">
    <name type="scientific">Arxiozyma heterogenica</name>
    <dbReference type="NCBI Taxonomy" id="278026"/>
    <lineage>
        <taxon>Eukaryota</taxon>
        <taxon>Fungi</taxon>
        <taxon>Dikarya</taxon>
        <taxon>Ascomycota</taxon>
        <taxon>Saccharomycotina</taxon>
        <taxon>Saccharomycetes</taxon>
        <taxon>Saccharomycetales</taxon>
        <taxon>Saccharomycetaceae</taxon>
        <taxon>Arxiozyma</taxon>
    </lineage>
</organism>
<accession>A0AAN7WP88</accession>
<dbReference type="EMBL" id="JAWIZZ010000022">
    <property type="protein sequence ID" value="KAK5782035.1"/>
    <property type="molecule type" value="Genomic_DNA"/>
</dbReference>
<name>A0AAN7WP88_9SACH</name>
<keyword evidence="6" id="KW-1133">Transmembrane helix</keyword>
<comment type="similarity">
    <text evidence="2 9">Belongs to the mitochondrial pyruvate carrier (MPC) (TC 2.A.105) family.</text>
</comment>
<evidence type="ECO:0000256" key="7">
    <source>
        <dbReference type="ARBA" id="ARBA00023128"/>
    </source>
</evidence>
<evidence type="ECO:0000256" key="1">
    <source>
        <dbReference type="ARBA" id="ARBA00004448"/>
    </source>
</evidence>
<evidence type="ECO:0000256" key="2">
    <source>
        <dbReference type="ARBA" id="ARBA00006416"/>
    </source>
</evidence>
<protein>
    <recommendedName>
        <fullName evidence="9">Mitochondrial pyruvate carrier</fullName>
    </recommendedName>
</protein>
<dbReference type="AlphaFoldDB" id="A0AAN7WP88"/>
<dbReference type="Proteomes" id="UP001306508">
    <property type="component" value="Unassembled WGS sequence"/>
</dbReference>
<dbReference type="InterPro" id="IPR005336">
    <property type="entry name" value="MPC"/>
</dbReference>
<evidence type="ECO:0000256" key="4">
    <source>
        <dbReference type="ARBA" id="ARBA00022692"/>
    </source>
</evidence>
<evidence type="ECO:0000256" key="8">
    <source>
        <dbReference type="ARBA" id="ARBA00023136"/>
    </source>
</evidence>
<sequence>MEDDLLSPENVVLLYVFWSSIDYSDYYINDLTDSNPKIYYINLDLPRSYVIQSFYYAASNVVAHVWLINTLIGSRFIQDLIAYAFKRFWSSPTGPKTVHFWAPTLKWGLALAGLSDISRPVENISGAQNLSLIATSAIWTRWSFVIKPQNYLLAAVNSAIGLISSYHLLRIVDYRIRNGDTVSQAINYIINGPSQRENPLNDNKHTNTI</sequence>
<keyword evidence="4" id="KW-0812">Transmembrane</keyword>
<dbReference type="PANTHER" id="PTHR14154">
    <property type="entry name" value="UPF0041 BRAIN PROTEIN 44-RELATED"/>
    <property type="match status" value="1"/>
</dbReference>
<dbReference type="GO" id="GO:0005743">
    <property type="term" value="C:mitochondrial inner membrane"/>
    <property type="evidence" value="ECO:0007669"/>
    <property type="project" value="UniProtKB-SubCell"/>
</dbReference>
<evidence type="ECO:0000256" key="9">
    <source>
        <dbReference type="RuleBase" id="RU363100"/>
    </source>
</evidence>
<keyword evidence="11" id="KW-1185">Reference proteome</keyword>
<keyword evidence="8" id="KW-0472">Membrane</keyword>
<reference evidence="11" key="1">
    <citation type="submission" date="2023-07" db="EMBL/GenBank/DDBJ databases">
        <title>A draft genome of Kazachstania heterogenica Y-27499.</title>
        <authorList>
            <person name="Donic C."/>
            <person name="Kralova J.S."/>
            <person name="Fidel L."/>
            <person name="Ben-Dor S."/>
            <person name="Jung S."/>
        </authorList>
    </citation>
    <scope>NUCLEOTIDE SEQUENCE [LARGE SCALE GENOMIC DNA]</scope>
    <source>
        <strain evidence="11">Y27499</strain>
    </source>
</reference>
<keyword evidence="3 9" id="KW-0813">Transport</keyword>
<proteinExistence type="inferred from homology"/>
<comment type="subcellular location">
    <subcellularLocation>
        <location evidence="1 9">Mitochondrion inner membrane</location>
        <topology evidence="1 9">Multi-pass membrane protein</topology>
    </subcellularLocation>
</comment>
<keyword evidence="7 9" id="KW-0496">Mitochondrion</keyword>
<dbReference type="GO" id="GO:0006850">
    <property type="term" value="P:pyruvate import into mitochondria"/>
    <property type="evidence" value="ECO:0007669"/>
    <property type="project" value="InterPro"/>
</dbReference>
<dbReference type="Pfam" id="PF03650">
    <property type="entry name" value="MPC"/>
    <property type="match status" value="1"/>
</dbReference>
<evidence type="ECO:0000313" key="11">
    <source>
        <dbReference type="Proteomes" id="UP001306508"/>
    </source>
</evidence>
<evidence type="ECO:0000256" key="6">
    <source>
        <dbReference type="ARBA" id="ARBA00022989"/>
    </source>
</evidence>
<comment type="function">
    <text evidence="9">Mediates the uptake of pyruvate into mitochondria.</text>
</comment>
<comment type="caution">
    <text evidence="10">The sequence shown here is derived from an EMBL/GenBank/DDBJ whole genome shotgun (WGS) entry which is preliminary data.</text>
</comment>
<evidence type="ECO:0000256" key="3">
    <source>
        <dbReference type="ARBA" id="ARBA00022448"/>
    </source>
</evidence>
<gene>
    <name evidence="10" type="ORF">RI543_000521</name>
</gene>
<evidence type="ECO:0000256" key="5">
    <source>
        <dbReference type="ARBA" id="ARBA00022792"/>
    </source>
</evidence>